<reference evidence="1" key="1">
    <citation type="submission" date="2023-10" db="EMBL/GenBank/DDBJ databases">
        <title>Genome assembly of Pristionchus species.</title>
        <authorList>
            <person name="Yoshida K."/>
            <person name="Sommer R.J."/>
        </authorList>
    </citation>
    <scope>NUCLEOTIDE SEQUENCE</scope>
    <source>
        <strain evidence="1">RS0144</strain>
    </source>
</reference>
<dbReference type="GO" id="GO:0016791">
    <property type="term" value="F:phosphatase activity"/>
    <property type="evidence" value="ECO:0007669"/>
    <property type="project" value="TreeGrafter"/>
</dbReference>
<evidence type="ECO:0000313" key="1">
    <source>
        <dbReference type="EMBL" id="GMS95309.1"/>
    </source>
</evidence>
<dbReference type="InterPro" id="IPR023214">
    <property type="entry name" value="HAD_sf"/>
</dbReference>
<dbReference type="SUPFAM" id="SSF56784">
    <property type="entry name" value="HAD-like"/>
    <property type="match status" value="1"/>
</dbReference>
<dbReference type="InterPro" id="IPR036412">
    <property type="entry name" value="HAD-like_sf"/>
</dbReference>
<gene>
    <name evidence="1" type="ORF">PENTCL1PPCAC_17484</name>
</gene>
<dbReference type="AlphaFoldDB" id="A0AAV5TLQ3"/>
<dbReference type="EMBL" id="BTSX01000004">
    <property type="protein sequence ID" value="GMS95309.1"/>
    <property type="molecule type" value="Genomic_DNA"/>
</dbReference>
<keyword evidence="2" id="KW-1185">Reference proteome</keyword>
<proteinExistence type="predicted"/>
<dbReference type="GO" id="GO:0005737">
    <property type="term" value="C:cytoplasm"/>
    <property type="evidence" value="ECO:0007669"/>
    <property type="project" value="TreeGrafter"/>
</dbReference>
<dbReference type="Pfam" id="PF13344">
    <property type="entry name" value="Hydrolase_6"/>
    <property type="match status" value="1"/>
</dbReference>
<dbReference type="InterPro" id="IPR006357">
    <property type="entry name" value="HAD-SF_hydro_IIA"/>
</dbReference>
<dbReference type="Proteomes" id="UP001432027">
    <property type="component" value="Unassembled WGS sequence"/>
</dbReference>
<dbReference type="Gene3D" id="3.40.50.1000">
    <property type="entry name" value="HAD superfamily/HAD-like"/>
    <property type="match status" value="2"/>
</dbReference>
<sequence>QGMTGCDLPVPILDREAAYNYDTYLFDADGTLWHVLDPHPGAIEFLRVLIEKGKQVFIVTNNAILSAKKALEKLENLGFEGLTEDNIVTSNTILVDFIKRNPHFMSKSIYLIGIDALKEALEEELGVECFGVGPDLMSEGELFPQSIDVSKEASAVVVSDDPHSYMKMIKAANYLLDPNCGFFITNEEATFHTRSYALPGTGCLTAALRTATLPRVPEVI</sequence>
<comment type="caution">
    <text evidence="1">The sequence shown here is derived from an EMBL/GenBank/DDBJ whole genome shotgun (WGS) entry which is preliminary data.</text>
</comment>
<evidence type="ECO:0008006" key="3">
    <source>
        <dbReference type="Google" id="ProtNLM"/>
    </source>
</evidence>
<feature type="non-terminal residue" evidence="1">
    <location>
        <position position="1"/>
    </location>
</feature>
<dbReference type="PANTHER" id="PTHR19288:SF93">
    <property type="entry name" value="FI11325P-RELATED"/>
    <property type="match status" value="1"/>
</dbReference>
<dbReference type="PANTHER" id="PTHR19288">
    <property type="entry name" value="4-NITROPHENYLPHOSPHATASE-RELATED"/>
    <property type="match status" value="1"/>
</dbReference>
<accession>A0AAV5TLQ3</accession>
<name>A0AAV5TLQ3_9BILA</name>
<evidence type="ECO:0000313" key="2">
    <source>
        <dbReference type="Proteomes" id="UP001432027"/>
    </source>
</evidence>
<organism evidence="1 2">
    <name type="scientific">Pristionchus entomophagus</name>
    <dbReference type="NCBI Taxonomy" id="358040"/>
    <lineage>
        <taxon>Eukaryota</taxon>
        <taxon>Metazoa</taxon>
        <taxon>Ecdysozoa</taxon>
        <taxon>Nematoda</taxon>
        <taxon>Chromadorea</taxon>
        <taxon>Rhabditida</taxon>
        <taxon>Rhabditina</taxon>
        <taxon>Diplogasteromorpha</taxon>
        <taxon>Diplogasteroidea</taxon>
        <taxon>Neodiplogasteridae</taxon>
        <taxon>Pristionchus</taxon>
    </lineage>
</organism>
<protein>
    <recommendedName>
        <fullName evidence="3">Hydrolase</fullName>
    </recommendedName>
</protein>